<proteinExistence type="inferred from homology"/>
<dbReference type="GO" id="GO:0005737">
    <property type="term" value="C:cytoplasm"/>
    <property type="evidence" value="ECO:0007669"/>
    <property type="project" value="UniProtKB-SubCell"/>
</dbReference>
<organism evidence="11 12">
    <name type="scientific">Hujiaoplasma nucleasis</name>
    <dbReference type="NCBI Taxonomy" id="2725268"/>
    <lineage>
        <taxon>Bacteria</taxon>
        <taxon>Bacillati</taxon>
        <taxon>Mycoplasmatota</taxon>
        <taxon>Mollicutes</taxon>
        <taxon>Candidatus Izemoplasmatales</taxon>
        <taxon>Hujiaoplasmataceae</taxon>
        <taxon>Hujiaoplasma</taxon>
    </lineage>
</organism>
<name>A0A7L6N2D0_9MOLU</name>
<dbReference type="KEGG" id="tbk:HF295_00290"/>
<protein>
    <recommendedName>
        <fullName evidence="8 10">Phosphate acyltransferase</fullName>
        <ecNumber evidence="8 10">2.3.1.274</ecNumber>
    </recommendedName>
    <alternativeName>
        <fullName evidence="10">Acyl-ACP phosphotransacylase</fullName>
    </alternativeName>
    <alternativeName>
        <fullName evidence="10">Acyl-[acyl-carrier-protein]--phosphate acyltransferase</fullName>
    </alternativeName>
    <alternativeName>
        <fullName evidence="10">Phosphate-acyl-ACP acyltransferase</fullName>
    </alternativeName>
</protein>
<dbReference type="Proteomes" id="UP000512167">
    <property type="component" value="Chromosome"/>
</dbReference>
<evidence type="ECO:0000256" key="1">
    <source>
        <dbReference type="ARBA" id="ARBA00001232"/>
    </source>
</evidence>
<keyword evidence="7 10" id="KW-1208">Phospholipid metabolism</keyword>
<evidence type="ECO:0000256" key="3">
    <source>
        <dbReference type="ARBA" id="ARBA00022516"/>
    </source>
</evidence>
<dbReference type="PIRSF" id="PIRSF002465">
    <property type="entry name" value="Phsphlp_syn_PlsX"/>
    <property type="match status" value="1"/>
</dbReference>
<evidence type="ECO:0000256" key="7">
    <source>
        <dbReference type="ARBA" id="ARBA00023264"/>
    </source>
</evidence>
<accession>A0A7L6N2D0</accession>
<dbReference type="GO" id="GO:0006633">
    <property type="term" value="P:fatty acid biosynthetic process"/>
    <property type="evidence" value="ECO:0007669"/>
    <property type="project" value="UniProtKB-UniRule"/>
</dbReference>
<evidence type="ECO:0000256" key="6">
    <source>
        <dbReference type="ARBA" id="ARBA00023209"/>
    </source>
</evidence>
<dbReference type="UniPathway" id="UPA00085"/>
<dbReference type="AlphaFoldDB" id="A0A7L6N2D0"/>
<keyword evidence="2 10" id="KW-0963">Cytoplasm</keyword>
<dbReference type="InterPro" id="IPR012281">
    <property type="entry name" value="Phospholipid_synth_PlsX-like"/>
</dbReference>
<evidence type="ECO:0000256" key="4">
    <source>
        <dbReference type="ARBA" id="ARBA00022679"/>
    </source>
</evidence>
<sequence>MIKIAIDAMGGDYAPKEQVLGAMLAVKQINDIELTLYGNETEIKKYLTDNTRINIEHCENVIPMDEKNPIAAIRKNKDASMVRALQSVSDEINEAIVSSGATQALIAGAHIIVRRMEGFKRTAIAPVIPTVDHRKAILLDTGANLQIRPEHMLQQAYFATIYANKILDINNPRVGLINIGTEKSKGRDLDKEVYQLFSETNLFEFAGNIEPKTILEPDCDILISDGFTANIVMKTIEGTAKSMGKLLKENLMSSFFGKLAGLLAKKNLREFKKQLSAEEIGGAVIYGLKKPVIKAQGASKAYGFYNAIRQAANIVRKEVFKIVEDYIKEESGETFGQETE</sequence>
<keyword evidence="4 10" id="KW-0808">Transferase</keyword>
<comment type="subcellular location">
    <subcellularLocation>
        <location evidence="10">Cytoplasm</location>
    </subcellularLocation>
    <text evidence="10">Associated with the membrane possibly through PlsY.</text>
</comment>
<gene>
    <name evidence="10 11" type="primary">plsX</name>
    <name evidence="11" type="ORF">HF295_00290</name>
</gene>
<keyword evidence="3 10" id="KW-0444">Lipid biosynthesis</keyword>
<dbReference type="GO" id="GO:0008654">
    <property type="term" value="P:phospholipid biosynthetic process"/>
    <property type="evidence" value="ECO:0007669"/>
    <property type="project" value="UniProtKB-KW"/>
</dbReference>
<dbReference type="GO" id="GO:0043811">
    <property type="term" value="F:phosphate:acyl-[acyl carrier protein] acyltransferase activity"/>
    <property type="evidence" value="ECO:0007669"/>
    <property type="project" value="UniProtKB-UniRule"/>
</dbReference>
<dbReference type="HAMAP" id="MF_00019">
    <property type="entry name" value="PlsX"/>
    <property type="match status" value="1"/>
</dbReference>
<dbReference type="Pfam" id="PF02504">
    <property type="entry name" value="FA_synthesis"/>
    <property type="match status" value="1"/>
</dbReference>
<comment type="similarity">
    <text evidence="10">Belongs to the PlsX family.</text>
</comment>
<evidence type="ECO:0000256" key="5">
    <source>
        <dbReference type="ARBA" id="ARBA00023098"/>
    </source>
</evidence>
<dbReference type="PANTHER" id="PTHR30100">
    <property type="entry name" value="FATTY ACID/PHOSPHOLIPID SYNTHESIS PROTEIN PLSX"/>
    <property type="match status" value="1"/>
</dbReference>
<comment type="pathway">
    <text evidence="10">Lipid metabolism; phospholipid metabolism.</text>
</comment>
<dbReference type="EMBL" id="CP051151">
    <property type="protein sequence ID" value="QLY39377.1"/>
    <property type="molecule type" value="Genomic_DNA"/>
</dbReference>
<comment type="subunit">
    <text evidence="9 10">Homodimer. Probably interacts with PlsY.</text>
</comment>
<keyword evidence="12" id="KW-1185">Reference proteome</keyword>
<dbReference type="PANTHER" id="PTHR30100:SF1">
    <property type="entry name" value="PHOSPHATE ACYLTRANSFERASE"/>
    <property type="match status" value="1"/>
</dbReference>
<evidence type="ECO:0000313" key="11">
    <source>
        <dbReference type="EMBL" id="QLY39377.1"/>
    </source>
</evidence>
<dbReference type="NCBIfam" id="TIGR00182">
    <property type="entry name" value="plsX"/>
    <property type="match status" value="1"/>
</dbReference>
<dbReference type="Gene3D" id="3.40.718.10">
    <property type="entry name" value="Isopropylmalate Dehydrogenase"/>
    <property type="match status" value="1"/>
</dbReference>
<dbReference type="SUPFAM" id="SSF53659">
    <property type="entry name" value="Isocitrate/Isopropylmalate dehydrogenase-like"/>
    <property type="match status" value="1"/>
</dbReference>
<dbReference type="InterPro" id="IPR003664">
    <property type="entry name" value="FA_synthesis"/>
</dbReference>
<keyword evidence="11" id="KW-0012">Acyltransferase</keyword>
<keyword evidence="5 10" id="KW-0443">Lipid metabolism</keyword>
<comment type="function">
    <text evidence="10">Catalyzes the reversible formation of acyl-phosphate (acyl-PO(4)) from acyl-[acyl-carrier-protein] (acyl-ACP). This enzyme utilizes acyl-ACP as fatty acyl donor, but not acyl-CoA.</text>
</comment>
<keyword evidence="6 10" id="KW-0594">Phospholipid biosynthesis</keyword>
<evidence type="ECO:0000256" key="10">
    <source>
        <dbReference type="HAMAP-Rule" id="MF_00019"/>
    </source>
</evidence>
<reference evidence="11 12" key="1">
    <citation type="submission" date="2020-04" db="EMBL/GenBank/DDBJ databases">
        <authorList>
            <person name="Zheng R.K."/>
            <person name="Sun C.M."/>
        </authorList>
    </citation>
    <scope>NUCLEOTIDE SEQUENCE [LARGE SCALE GENOMIC DNA]</scope>
    <source>
        <strain evidence="12">zrk29</strain>
    </source>
</reference>
<evidence type="ECO:0000256" key="9">
    <source>
        <dbReference type="ARBA" id="ARBA00046608"/>
    </source>
</evidence>
<dbReference type="RefSeq" id="WP_312031845.1">
    <property type="nucleotide sequence ID" value="NZ_CP051151.1"/>
</dbReference>
<dbReference type="EC" id="2.3.1.274" evidence="8 10"/>
<evidence type="ECO:0000313" key="12">
    <source>
        <dbReference type="Proteomes" id="UP000512167"/>
    </source>
</evidence>
<evidence type="ECO:0000256" key="8">
    <source>
        <dbReference type="ARBA" id="ARBA00024069"/>
    </source>
</evidence>
<comment type="catalytic activity">
    <reaction evidence="1 10">
        <text>a fatty acyl-[ACP] + phosphate = an acyl phosphate + holo-[ACP]</text>
        <dbReference type="Rhea" id="RHEA:42292"/>
        <dbReference type="Rhea" id="RHEA-COMP:9685"/>
        <dbReference type="Rhea" id="RHEA-COMP:14125"/>
        <dbReference type="ChEBI" id="CHEBI:43474"/>
        <dbReference type="ChEBI" id="CHEBI:59918"/>
        <dbReference type="ChEBI" id="CHEBI:64479"/>
        <dbReference type="ChEBI" id="CHEBI:138651"/>
        <dbReference type="EC" id="2.3.1.274"/>
    </reaction>
</comment>
<evidence type="ECO:0000256" key="2">
    <source>
        <dbReference type="ARBA" id="ARBA00022490"/>
    </source>
</evidence>